<evidence type="ECO:0000313" key="2">
    <source>
        <dbReference type="EMBL" id="KAI7757961.1"/>
    </source>
</evidence>
<proteinExistence type="predicted"/>
<gene>
    <name evidence="2" type="ORF">M8C21_018682</name>
</gene>
<feature type="compositionally biased region" description="Basic and acidic residues" evidence="1">
    <location>
        <begin position="213"/>
        <end position="225"/>
    </location>
</feature>
<evidence type="ECO:0000256" key="1">
    <source>
        <dbReference type="SAM" id="MobiDB-lite"/>
    </source>
</evidence>
<feature type="compositionally biased region" description="Polar residues" evidence="1">
    <location>
        <begin position="199"/>
        <end position="212"/>
    </location>
</feature>
<dbReference type="InterPro" id="IPR039928">
    <property type="entry name" value="LNK"/>
</dbReference>
<comment type="caution">
    <text evidence="2">The sequence shown here is derived from an EMBL/GenBank/DDBJ whole genome shotgun (WGS) entry which is preliminary data.</text>
</comment>
<organism evidence="2 3">
    <name type="scientific">Ambrosia artemisiifolia</name>
    <name type="common">Common ragweed</name>
    <dbReference type="NCBI Taxonomy" id="4212"/>
    <lineage>
        <taxon>Eukaryota</taxon>
        <taxon>Viridiplantae</taxon>
        <taxon>Streptophyta</taxon>
        <taxon>Embryophyta</taxon>
        <taxon>Tracheophyta</taxon>
        <taxon>Spermatophyta</taxon>
        <taxon>Magnoliopsida</taxon>
        <taxon>eudicotyledons</taxon>
        <taxon>Gunneridae</taxon>
        <taxon>Pentapetalae</taxon>
        <taxon>asterids</taxon>
        <taxon>campanulids</taxon>
        <taxon>Asterales</taxon>
        <taxon>Asteraceae</taxon>
        <taxon>Asteroideae</taxon>
        <taxon>Heliantheae alliance</taxon>
        <taxon>Heliantheae</taxon>
        <taxon>Ambrosia</taxon>
    </lineage>
</organism>
<reference evidence="2" key="1">
    <citation type="submission" date="2022-06" db="EMBL/GenBank/DDBJ databases">
        <title>Uncovering the hologenomic basis of an extraordinary plant invasion.</title>
        <authorList>
            <person name="Bieker V.C."/>
            <person name="Martin M.D."/>
            <person name="Gilbert T."/>
            <person name="Hodgins K."/>
            <person name="Battlay P."/>
            <person name="Petersen B."/>
            <person name="Wilson J."/>
        </authorList>
    </citation>
    <scope>NUCLEOTIDE SEQUENCE</scope>
    <source>
        <strain evidence="2">AA19_3_7</strain>
        <tissue evidence="2">Leaf</tissue>
    </source>
</reference>
<feature type="region of interest" description="Disordered" evidence="1">
    <location>
        <begin position="199"/>
        <end position="226"/>
    </location>
</feature>
<accession>A0AAD5GZL1</accession>
<dbReference type="AlphaFoldDB" id="A0AAD5GZL1"/>
<name>A0AAD5GZL1_AMBAR</name>
<dbReference type="GO" id="GO:0006355">
    <property type="term" value="P:regulation of DNA-templated transcription"/>
    <property type="evidence" value="ECO:0007669"/>
    <property type="project" value="InterPro"/>
</dbReference>
<dbReference type="PANTHER" id="PTHR33334">
    <property type="entry name" value="PROTEIN LNK1"/>
    <property type="match status" value="1"/>
</dbReference>
<dbReference type="Proteomes" id="UP001206925">
    <property type="component" value="Unassembled WGS sequence"/>
</dbReference>
<sequence length="280" mass="32093">MEWYFGSEAEDLVVPEAYEQQAQMISSPETWSHWDMTGFESSYPKKNFESNMNMTHDGLYNDSESLLWNDEADFQQFAKEEARINHMDDDDDDIFFSSLLEEDPTEDSSSTRLHDNTILGNNADIIKGKMVNSQYVGRYGQSNGSSRYQMPQYTSNESSMEASVLNDLERVTAQFTNKTRLCFRDAFYRLAESSKESLNSCQAEESMMTSNDDTLRAGETEDTESKTNVIDRAVANLIFHKYEFDDTCSQQQTDYNNDVEVPITDVQDSGVTTTNCFLNY</sequence>
<evidence type="ECO:0000313" key="3">
    <source>
        <dbReference type="Proteomes" id="UP001206925"/>
    </source>
</evidence>
<dbReference type="EMBL" id="JAMZMK010000036">
    <property type="protein sequence ID" value="KAI7757961.1"/>
    <property type="molecule type" value="Genomic_DNA"/>
</dbReference>
<dbReference type="PANTHER" id="PTHR33334:SF10">
    <property type="entry name" value="PROTEIN LNK4"/>
    <property type="match status" value="1"/>
</dbReference>
<dbReference type="GO" id="GO:0007623">
    <property type="term" value="P:circadian rhythm"/>
    <property type="evidence" value="ECO:0007669"/>
    <property type="project" value="InterPro"/>
</dbReference>
<protein>
    <submittedName>
        <fullName evidence="2">Uncharacterized protein</fullName>
    </submittedName>
</protein>
<keyword evidence="3" id="KW-1185">Reference proteome</keyword>